<feature type="transmembrane region" description="Helical" evidence="2">
    <location>
        <begin position="95"/>
        <end position="118"/>
    </location>
</feature>
<keyword evidence="2" id="KW-0472">Membrane</keyword>
<name>D2S7T0_GEOOG</name>
<reference evidence="4" key="2">
    <citation type="submission" date="2010-01" db="EMBL/GenBank/DDBJ databases">
        <title>The complete genome of Geodermatophilus obscurus DSM 43160.</title>
        <authorList>
            <consortium name="US DOE Joint Genome Institute (JGI-PGF)"/>
            <person name="Lucas S."/>
            <person name="Copeland A."/>
            <person name="Lapidus A."/>
            <person name="Glavina del Rio T."/>
            <person name="Dalin E."/>
            <person name="Tice H."/>
            <person name="Bruce D."/>
            <person name="Goodwin L."/>
            <person name="Pitluck S."/>
            <person name="Kyrpides N."/>
            <person name="Mavromatis K."/>
            <person name="Ivanova N."/>
            <person name="Munk A.C."/>
            <person name="Brettin T."/>
            <person name="Detter J.C."/>
            <person name="Han C."/>
            <person name="Larimer F."/>
            <person name="Land M."/>
            <person name="Hauser L."/>
            <person name="Markowitz V."/>
            <person name="Cheng J.-F."/>
            <person name="Hugenholtz P."/>
            <person name="Woyke T."/>
            <person name="Wu D."/>
            <person name="Jando M."/>
            <person name="Schneider S."/>
            <person name="Klenk H.-P."/>
            <person name="Eisen J.A."/>
        </authorList>
    </citation>
    <scope>NUCLEOTIDE SEQUENCE [LARGE SCALE GENOMIC DNA]</scope>
    <source>
        <strain evidence="4">ATCC 25078 / DSM 43160 / JCM 3152 / KCC A-0152 / KCTC 9177 / NBRC 13315 / NRRL B-3577 / G-20</strain>
    </source>
</reference>
<feature type="transmembrane region" description="Helical" evidence="2">
    <location>
        <begin position="174"/>
        <end position="195"/>
    </location>
</feature>
<keyword evidence="2" id="KW-1133">Transmembrane helix</keyword>
<evidence type="ECO:0000256" key="1">
    <source>
        <dbReference type="SAM" id="MobiDB-lite"/>
    </source>
</evidence>
<feature type="transmembrane region" description="Helical" evidence="2">
    <location>
        <begin position="515"/>
        <end position="534"/>
    </location>
</feature>
<dbReference type="Proteomes" id="UP000001382">
    <property type="component" value="Chromosome"/>
</dbReference>
<feature type="region of interest" description="Disordered" evidence="1">
    <location>
        <begin position="1"/>
        <end position="23"/>
    </location>
</feature>
<keyword evidence="2" id="KW-0812">Transmembrane</keyword>
<evidence type="ECO:0000256" key="2">
    <source>
        <dbReference type="SAM" id="Phobius"/>
    </source>
</evidence>
<feature type="transmembrane region" description="Helical" evidence="2">
    <location>
        <begin position="404"/>
        <end position="431"/>
    </location>
</feature>
<feature type="compositionally biased region" description="Low complexity" evidence="1">
    <location>
        <begin position="1"/>
        <end position="12"/>
    </location>
</feature>
<dbReference type="OrthoDB" id="2014935at2"/>
<feature type="transmembrane region" description="Helical" evidence="2">
    <location>
        <begin position="310"/>
        <end position="335"/>
    </location>
</feature>
<proteinExistence type="predicted"/>
<dbReference type="AlphaFoldDB" id="D2S7T0"/>
<dbReference type="eggNOG" id="COG3559">
    <property type="taxonomic scope" value="Bacteria"/>
</dbReference>
<reference evidence="3 4" key="1">
    <citation type="journal article" date="2010" name="Stand. Genomic Sci.">
        <title>Complete genome sequence of Geodermatophilus obscurus type strain (G-20).</title>
        <authorList>
            <person name="Ivanova N."/>
            <person name="Sikorski J."/>
            <person name="Jando M."/>
            <person name="Munk C."/>
            <person name="Lapidus A."/>
            <person name="Glavina Del Rio T."/>
            <person name="Copeland A."/>
            <person name="Tice H."/>
            <person name="Cheng J.-F."/>
            <person name="Lucas S."/>
            <person name="Chen F."/>
            <person name="Nolan M."/>
            <person name="Bruce D."/>
            <person name="Goodwin L."/>
            <person name="Pitluck S."/>
            <person name="Mavromatis K."/>
            <person name="Mikhailova N."/>
            <person name="Pati A."/>
            <person name="Chen A."/>
            <person name="Palaniappan K."/>
            <person name="Land M."/>
            <person name="Hauser L."/>
            <person name="Chang Y.-J."/>
            <person name="Jeffries C.D."/>
            <person name="Meincke L."/>
            <person name="Brettin T."/>
            <person name="Detter J.C."/>
            <person name="Detter J.C."/>
            <person name="Rohde M."/>
            <person name="Goeker M."/>
            <person name="Bristow J."/>
            <person name="Eisen J.A."/>
            <person name="Markowitz V."/>
            <person name="Hugenholtz P."/>
            <person name="Kyrpides N.C."/>
            <person name="Klenk H.-P."/>
        </authorList>
    </citation>
    <scope>NUCLEOTIDE SEQUENCE [LARGE SCALE GENOMIC DNA]</scope>
    <source>
        <strain evidence="4">ATCC 25078 / DSM 43160 / JCM 3152 / KCC A-0152 / KCTC 9177 / NBRC 13315 / NRRL B-3577 / G-20</strain>
    </source>
</reference>
<feature type="transmembrane region" description="Helical" evidence="2">
    <location>
        <begin position="251"/>
        <end position="272"/>
    </location>
</feature>
<dbReference type="RefSeq" id="WP_012948970.1">
    <property type="nucleotide sequence ID" value="NC_013757.1"/>
</dbReference>
<feature type="transmembrane region" description="Helical" evidence="2">
    <location>
        <begin position="37"/>
        <end position="56"/>
    </location>
</feature>
<feature type="transmembrane region" description="Helical" evidence="2">
    <location>
        <begin position="207"/>
        <end position="231"/>
    </location>
</feature>
<sequence>MTTRTAPTRAPAVTGPQPPRSAGRTVTTAALRQVRRGTLIVAIVCAGMSALVVVQYRSLGGALGTASLTALAENPAIRTLFGPPVALDDAGGFTVWRVGTGLAALVGIWAALTVTRLTRGDEEARRCDLLLGGRLRVRSLVALVLGVVLAAAATAGAATAIAMVLAGAAVTGSVLFGACLAGTGMVGAALGCLAAQLLPERRSASGLAVAVLLGSLLARMVADGAPVVGWLSWASPFGLLGRVGPFADDRVLPLLVLAGLAAAPAAAAIRMASGRDLGGARLAGPDRRTAPSRLLRSLPGLAVHRTRRPLMVWTAGLMTYFVVIGLLATSMTSFLRDNPAFARMAAQAGFAQLGSVEGYVSALYALLAIPIGSFAAARIAALATDETAGRLALLYALPVSRTRWAATEAAAVAAAVVVLAAAAGLATWAGASRVDAGPGLGEALAGALSVVPAALLCLGAALAALGWARSAVLAVGVLPAAGGFLLLVLADTLGWPGAIRWFSPFAHLSAVPAEPWNAAGAAGMLAVATLLAWAGCRRYGHRDLTG</sequence>
<keyword evidence="4" id="KW-1185">Reference proteome</keyword>
<evidence type="ECO:0000313" key="4">
    <source>
        <dbReference type="Proteomes" id="UP000001382"/>
    </source>
</evidence>
<dbReference type="EMBL" id="CP001867">
    <property type="protein sequence ID" value="ADB75539.1"/>
    <property type="molecule type" value="Genomic_DNA"/>
</dbReference>
<feature type="transmembrane region" description="Helical" evidence="2">
    <location>
        <begin position="443"/>
        <end position="465"/>
    </location>
</feature>
<dbReference type="STRING" id="526225.Gobs_2921"/>
<dbReference type="HOGENOM" id="CLU_036785_2_0_11"/>
<feature type="transmembrane region" description="Helical" evidence="2">
    <location>
        <begin position="139"/>
        <end position="168"/>
    </location>
</feature>
<accession>D2S7T0</accession>
<protein>
    <submittedName>
        <fullName evidence="3">Putative exporter of polyketide antibiotics-like protein</fullName>
    </submittedName>
</protein>
<feature type="transmembrane region" description="Helical" evidence="2">
    <location>
        <begin position="472"/>
        <end position="495"/>
    </location>
</feature>
<organism evidence="3 4">
    <name type="scientific">Geodermatophilus obscurus (strain ATCC 25078 / DSM 43160 / JCM 3152 / CCUG 61914 / KCC A-0152 / KCTC 9177 / NBRC 13315 / NRRL B-3577 / G-20)</name>
    <dbReference type="NCBI Taxonomy" id="526225"/>
    <lineage>
        <taxon>Bacteria</taxon>
        <taxon>Bacillati</taxon>
        <taxon>Actinomycetota</taxon>
        <taxon>Actinomycetes</taxon>
        <taxon>Geodermatophilales</taxon>
        <taxon>Geodermatophilaceae</taxon>
        <taxon>Geodermatophilus</taxon>
    </lineage>
</organism>
<dbReference type="KEGG" id="gob:Gobs_2921"/>
<evidence type="ECO:0000313" key="3">
    <source>
        <dbReference type="EMBL" id="ADB75539.1"/>
    </source>
</evidence>
<gene>
    <name evidence="3" type="ordered locus">Gobs_2921</name>
</gene>
<feature type="transmembrane region" description="Helical" evidence="2">
    <location>
        <begin position="362"/>
        <end position="383"/>
    </location>
</feature>